<protein>
    <submittedName>
        <fullName evidence="1">Uncharacterized protein</fullName>
    </submittedName>
</protein>
<dbReference type="Proteomes" id="UP000831701">
    <property type="component" value="Chromosome 6"/>
</dbReference>
<proteinExistence type="predicted"/>
<gene>
    <name evidence="1" type="ORF">L3Q82_023871</name>
</gene>
<dbReference type="EMBL" id="CM041536">
    <property type="protein sequence ID" value="KAI3371254.1"/>
    <property type="molecule type" value="Genomic_DNA"/>
</dbReference>
<name>A0ACB8WTX1_9TELE</name>
<sequence length="215" mass="23126">MAAVAASGAPGVDEIRTGYLKALDVVRLSWLTRLCNIANIGTLLAALREYGVDSPLLRAIQSLYCRSVSLVRIAAGTLTGTCSQQLKCEAAGWDENQHLPVRGHGSQSEKGGLPTPGREGVPATSGGVLGTLFMSEGKMEREMDRRIGAASAVLRNGHQYDTIILLWQVLVTSVMNVYCLRPDNEAMKLMFLQYHFIDEEVFNSGGSASVKSAPV</sequence>
<accession>A0ACB8WTX1</accession>
<comment type="caution">
    <text evidence="1">The sequence shown here is derived from an EMBL/GenBank/DDBJ whole genome shotgun (WGS) entry which is preliminary data.</text>
</comment>
<evidence type="ECO:0000313" key="2">
    <source>
        <dbReference type="Proteomes" id="UP000831701"/>
    </source>
</evidence>
<organism evidence="1 2">
    <name type="scientific">Scortum barcoo</name>
    <name type="common">barcoo grunter</name>
    <dbReference type="NCBI Taxonomy" id="214431"/>
    <lineage>
        <taxon>Eukaryota</taxon>
        <taxon>Metazoa</taxon>
        <taxon>Chordata</taxon>
        <taxon>Craniata</taxon>
        <taxon>Vertebrata</taxon>
        <taxon>Euteleostomi</taxon>
        <taxon>Actinopterygii</taxon>
        <taxon>Neopterygii</taxon>
        <taxon>Teleostei</taxon>
        <taxon>Neoteleostei</taxon>
        <taxon>Acanthomorphata</taxon>
        <taxon>Eupercaria</taxon>
        <taxon>Centrarchiformes</taxon>
        <taxon>Terapontoidei</taxon>
        <taxon>Terapontidae</taxon>
        <taxon>Scortum</taxon>
    </lineage>
</organism>
<evidence type="ECO:0000313" key="1">
    <source>
        <dbReference type="EMBL" id="KAI3371254.1"/>
    </source>
</evidence>
<keyword evidence="2" id="KW-1185">Reference proteome</keyword>
<reference evidence="1" key="1">
    <citation type="submission" date="2022-04" db="EMBL/GenBank/DDBJ databases">
        <title>Jade perch genome.</title>
        <authorList>
            <person name="Chao B."/>
        </authorList>
    </citation>
    <scope>NUCLEOTIDE SEQUENCE</scope>
    <source>
        <strain evidence="1">CB-2022</strain>
    </source>
</reference>